<dbReference type="PANTHER" id="PTHR43584">
    <property type="entry name" value="NUCLEOTIDYL TRANSFERASE"/>
    <property type="match status" value="1"/>
</dbReference>
<evidence type="ECO:0000313" key="5">
    <source>
        <dbReference type="Proteomes" id="UP000185779"/>
    </source>
</evidence>
<name>A0A1F2P8Q0_9EURY</name>
<dbReference type="Gene3D" id="3.90.550.10">
    <property type="entry name" value="Spore Coat Polysaccharide Biosynthesis Protein SpsA, Chain A"/>
    <property type="match status" value="1"/>
</dbReference>
<protein>
    <submittedName>
        <fullName evidence="4">Glucose-1-phosphate thymidylyltransferase</fullName>
    </submittedName>
</protein>
<dbReference type="Pfam" id="PF00483">
    <property type="entry name" value="NTP_transferase"/>
    <property type="match status" value="1"/>
</dbReference>
<dbReference type="SUPFAM" id="SSF53448">
    <property type="entry name" value="Nucleotide-diphospho-sugar transferases"/>
    <property type="match status" value="1"/>
</dbReference>
<comment type="caution">
    <text evidence="4">The sequence shown here is derived from an EMBL/GenBank/DDBJ whole genome shotgun (WGS) entry which is preliminary data.</text>
</comment>
<dbReference type="PANTHER" id="PTHR43584:SF8">
    <property type="entry name" value="N-ACETYLMURAMATE ALPHA-1-PHOSPHATE URIDYLYLTRANSFERASE"/>
    <property type="match status" value="1"/>
</dbReference>
<organism evidence="4 5">
    <name type="scientific">Candidatus Syntropharchaeum butanivorans</name>
    <dbReference type="NCBI Taxonomy" id="1839936"/>
    <lineage>
        <taxon>Archaea</taxon>
        <taxon>Methanobacteriati</taxon>
        <taxon>Methanobacteriota</taxon>
        <taxon>Stenosarchaea group</taxon>
        <taxon>Methanomicrobia</taxon>
        <taxon>Methanosarcinales</taxon>
        <taxon>ANME-2 cluster</taxon>
        <taxon>Candidatus Syntropharchaeum</taxon>
    </lineage>
</organism>
<dbReference type="CDD" id="cd04181">
    <property type="entry name" value="NTP_transferase"/>
    <property type="match status" value="1"/>
</dbReference>
<evidence type="ECO:0000256" key="1">
    <source>
        <dbReference type="ARBA" id="ARBA00022679"/>
    </source>
</evidence>
<accession>A0A1F2P8Q0</accession>
<dbReference type="Proteomes" id="UP000185779">
    <property type="component" value="Unassembled WGS sequence"/>
</dbReference>
<dbReference type="AlphaFoldDB" id="A0A1F2P8Q0"/>
<proteinExistence type="predicted"/>
<dbReference type="STRING" id="1839936.SBU_000364"/>
<evidence type="ECO:0000259" key="3">
    <source>
        <dbReference type="Pfam" id="PF00483"/>
    </source>
</evidence>
<keyword evidence="1" id="KW-0808">Transferase</keyword>
<keyword evidence="2" id="KW-0548">Nucleotidyltransferase</keyword>
<evidence type="ECO:0000256" key="2">
    <source>
        <dbReference type="ARBA" id="ARBA00022695"/>
    </source>
</evidence>
<sequence>MKALILAGGRGRRLGNLTNSMNKCMIGLGGKPVIEYNLARAAEIEEIAEIVVVVGHRAEEIINRYGISYNGKRIQYVIQWEQKGLVHAIECAKDAIGKDDFFLLLGDEVLVNSRHKEMLEVFKQENLFGICGVVFQHDLTKISRTYTVIVDDAGRVFRLIEKPKKALNNFQGTGHCIFKNEILSYIERTPIHPERGEKELPDLIQCAVDDGQVVKIFDICDAYTNINSEEDLKEAEEVIKGNE</sequence>
<reference evidence="4" key="1">
    <citation type="submission" date="2016-05" db="EMBL/GenBank/DDBJ databases">
        <title>Microbial consortia oxidize butane by reversing methanogenesis.</title>
        <authorList>
            <person name="Laso-Perez R."/>
            <person name="Richter M."/>
            <person name="Wegener G."/>
            <person name="Musat F."/>
        </authorList>
    </citation>
    <scope>NUCLEOTIDE SEQUENCE [LARGE SCALE GENOMIC DNA]</scope>
    <source>
        <strain evidence="4">BOX1</strain>
    </source>
</reference>
<dbReference type="InterPro" id="IPR029044">
    <property type="entry name" value="Nucleotide-diphossugar_trans"/>
</dbReference>
<dbReference type="InterPro" id="IPR050065">
    <property type="entry name" value="GlmU-like"/>
</dbReference>
<feature type="domain" description="Nucleotidyl transferase" evidence="3">
    <location>
        <begin position="2"/>
        <end position="215"/>
    </location>
</feature>
<dbReference type="GO" id="GO:0016779">
    <property type="term" value="F:nucleotidyltransferase activity"/>
    <property type="evidence" value="ECO:0007669"/>
    <property type="project" value="UniProtKB-KW"/>
</dbReference>
<dbReference type="EMBL" id="LYOR01000001">
    <property type="protein sequence ID" value="OFV67071.1"/>
    <property type="molecule type" value="Genomic_DNA"/>
</dbReference>
<dbReference type="InterPro" id="IPR005835">
    <property type="entry name" value="NTP_transferase_dom"/>
</dbReference>
<evidence type="ECO:0000313" key="4">
    <source>
        <dbReference type="EMBL" id="OFV67071.1"/>
    </source>
</evidence>
<keyword evidence="5" id="KW-1185">Reference proteome</keyword>
<gene>
    <name evidence="4" type="ORF">SBU_000364</name>
</gene>